<protein>
    <submittedName>
        <fullName evidence="1">Uncharacterized protein</fullName>
    </submittedName>
</protein>
<dbReference type="EMBL" id="CM039429">
    <property type="protein sequence ID" value="KAI4348444.1"/>
    <property type="molecule type" value="Genomic_DNA"/>
</dbReference>
<name>A0ACB9PKH1_BAUVA</name>
<keyword evidence="2" id="KW-1185">Reference proteome</keyword>
<sequence>MIVACNSLFVPSHFIAISNATPARNITPSRTYFPSAGNIQHKHSKREFPLPSVASVPYQPINVDYLEEEFSGHGVTFEEVGDSCVAKMELANGSVATLLLPSGLITSYKALMWHGGKVELLHTAVSEGDNGGAIIQGGVSLDFNFRIDDGEVSWSPNNWILNSIKGDPEESIQVELITRASESMLDLKYVVTLQEDILSSELQVLNSKSLPLQMTGSILTHLTVSTPDATFALGLERSNYFTKPPLVSEFFLSPPDSGQEEGFGKMLKQLFPIRGKRNQSNNQVSQMDGEEMDSCKHLGEQMSLIYTNAPRNFTVIDRGRRNSVVVGREGFDEMYLFSPGSSSESYSKYAYICIGQAAILKPAVLSPQEVWRGVQHIHNPNL</sequence>
<comment type="caution">
    <text evidence="1">The sequence shown here is derived from an EMBL/GenBank/DDBJ whole genome shotgun (WGS) entry which is preliminary data.</text>
</comment>
<gene>
    <name evidence="1" type="ORF">L6164_009167</name>
</gene>
<evidence type="ECO:0000313" key="1">
    <source>
        <dbReference type="EMBL" id="KAI4348444.1"/>
    </source>
</evidence>
<dbReference type="Proteomes" id="UP000828941">
    <property type="component" value="Chromosome 4"/>
</dbReference>
<reference evidence="1 2" key="1">
    <citation type="journal article" date="2022" name="DNA Res.">
        <title>Chromosomal-level genome assembly of the orchid tree Bauhinia variegata (Leguminosae; Cercidoideae) supports the allotetraploid origin hypothesis of Bauhinia.</title>
        <authorList>
            <person name="Zhong Y."/>
            <person name="Chen Y."/>
            <person name="Zheng D."/>
            <person name="Pang J."/>
            <person name="Liu Y."/>
            <person name="Luo S."/>
            <person name="Meng S."/>
            <person name="Qian L."/>
            <person name="Wei D."/>
            <person name="Dai S."/>
            <person name="Zhou R."/>
        </authorList>
    </citation>
    <scope>NUCLEOTIDE SEQUENCE [LARGE SCALE GENOMIC DNA]</scope>
    <source>
        <strain evidence="1">BV-YZ2020</strain>
    </source>
</reference>
<accession>A0ACB9PKH1</accession>
<proteinExistence type="predicted"/>
<evidence type="ECO:0000313" key="2">
    <source>
        <dbReference type="Proteomes" id="UP000828941"/>
    </source>
</evidence>
<organism evidence="1 2">
    <name type="scientific">Bauhinia variegata</name>
    <name type="common">Purple orchid tree</name>
    <name type="synonym">Phanera variegata</name>
    <dbReference type="NCBI Taxonomy" id="167791"/>
    <lineage>
        <taxon>Eukaryota</taxon>
        <taxon>Viridiplantae</taxon>
        <taxon>Streptophyta</taxon>
        <taxon>Embryophyta</taxon>
        <taxon>Tracheophyta</taxon>
        <taxon>Spermatophyta</taxon>
        <taxon>Magnoliopsida</taxon>
        <taxon>eudicotyledons</taxon>
        <taxon>Gunneridae</taxon>
        <taxon>Pentapetalae</taxon>
        <taxon>rosids</taxon>
        <taxon>fabids</taxon>
        <taxon>Fabales</taxon>
        <taxon>Fabaceae</taxon>
        <taxon>Cercidoideae</taxon>
        <taxon>Cercideae</taxon>
        <taxon>Bauhiniinae</taxon>
        <taxon>Bauhinia</taxon>
    </lineage>
</organism>